<keyword evidence="1" id="KW-0732">Signal</keyword>
<dbReference type="Proteomes" id="UP001219525">
    <property type="component" value="Unassembled WGS sequence"/>
</dbReference>
<feature type="chain" id="PRO_5042235956" description="Secreted protein" evidence="1">
    <location>
        <begin position="19"/>
        <end position="105"/>
    </location>
</feature>
<sequence length="105" mass="11530">MNVILFAAPLFAVPVARADMLEVPTPNAAVQCQPLIIEWSGGTPDYFVVILFHLSFVQCRYICPRLSILQRLAPSHLITPHSDQFPGLLLHGLSTSKLAPHSLSL</sequence>
<name>A0AAD6UWV7_9AGAR</name>
<evidence type="ECO:0000313" key="2">
    <source>
        <dbReference type="EMBL" id="KAJ7193805.1"/>
    </source>
</evidence>
<protein>
    <recommendedName>
        <fullName evidence="4">Secreted protein</fullName>
    </recommendedName>
</protein>
<evidence type="ECO:0008006" key="4">
    <source>
        <dbReference type="Google" id="ProtNLM"/>
    </source>
</evidence>
<keyword evidence="3" id="KW-1185">Reference proteome</keyword>
<comment type="caution">
    <text evidence="2">The sequence shown here is derived from an EMBL/GenBank/DDBJ whole genome shotgun (WGS) entry which is preliminary data.</text>
</comment>
<dbReference type="AlphaFoldDB" id="A0AAD6UWV7"/>
<organism evidence="2 3">
    <name type="scientific">Mycena pura</name>
    <dbReference type="NCBI Taxonomy" id="153505"/>
    <lineage>
        <taxon>Eukaryota</taxon>
        <taxon>Fungi</taxon>
        <taxon>Dikarya</taxon>
        <taxon>Basidiomycota</taxon>
        <taxon>Agaricomycotina</taxon>
        <taxon>Agaricomycetes</taxon>
        <taxon>Agaricomycetidae</taxon>
        <taxon>Agaricales</taxon>
        <taxon>Marasmiineae</taxon>
        <taxon>Mycenaceae</taxon>
        <taxon>Mycena</taxon>
    </lineage>
</organism>
<gene>
    <name evidence="2" type="ORF">GGX14DRAFT_13640</name>
</gene>
<evidence type="ECO:0000256" key="1">
    <source>
        <dbReference type="SAM" id="SignalP"/>
    </source>
</evidence>
<feature type="signal peptide" evidence="1">
    <location>
        <begin position="1"/>
        <end position="18"/>
    </location>
</feature>
<reference evidence="2" key="1">
    <citation type="submission" date="2023-03" db="EMBL/GenBank/DDBJ databases">
        <title>Massive genome expansion in bonnet fungi (Mycena s.s.) driven by repeated elements and novel gene families across ecological guilds.</title>
        <authorList>
            <consortium name="Lawrence Berkeley National Laboratory"/>
            <person name="Harder C.B."/>
            <person name="Miyauchi S."/>
            <person name="Viragh M."/>
            <person name="Kuo A."/>
            <person name="Thoen E."/>
            <person name="Andreopoulos B."/>
            <person name="Lu D."/>
            <person name="Skrede I."/>
            <person name="Drula E."/>
            <person name="Henrissat B."/>
            <person name="Morin E."/>
            <person name="Kohler A."/>
            <person name="Barry K."/>
            <person name="LaButti K."/>
            <person name="Morin E."/>
            <person name="Salamov A."/>
            <person name="Lipzen A."/>
            <person name="Mereny Z."/>
            <person name="Hegedus B."/>
            <person name="Baldrian P."/>
            <person name="Stursova M."/>
            <person name="Weitz H."/>
            <person name="Taylor A."/>
            <person name="Grigoriev I.V."/>
            <person name="Nagy L.G."/>
            <person name="Martin F."/>
            <person name="Kauserud H."/>
        </authorList>
    </citation>
    <scope>NUCLEOTIDE SEQUENCE</scope>
    <source>
        <strain evidence="2">9144</strain>
    </source>
</reference>
<dbReference type="EMBL" id="JARJCW010000104">
    <property type="protein sequence ID" value="KAJ7193805.1"/>
    <property type="molecule type" value="Genomic_DNA"/>
</dbReference>
<proteinExistence type="predicted"/>
<evidence type="ECO:0000313" key="3">
    <source>
        <dbReference type="Proteomes" id="UP001219525"/>
    </source>
</evidence>
<accession>A0AAD6UWV7</accession>